<evidence type="ECO:0000313" key="15">
    <source>
        <dbReference type="Proteomes" id="UP000250354"/>
    </source>
</evidence>
<dbReference type="PANTHER" id="PTHR48105">
    <property type="entry name" value="THIOREDOXIN REDUCTASE 1-RELATED-RELATED"/>
    <property type="match status" value="1"/>
</dbReference>
<dbReference type="Pfam" id="PF07992">
    <property type="entry name" value="Pyr_redox_2"/>
    <property type="match status" value="1"/>
</dbReference>
<proteinExistence type="inferred from homology"/>
<name>A0A1E9PNV0_9LACT</name>
<dbReference type="EMBL" id="CP145132">
    <property type="protein sequence ID" value="WWC54459.1"/>
    <property type="molecule type" value="Genomic_DNA"/>
</dbReference>
<dbReference type="EMBL" id="JAOTMY010000003">
    <property type="protein sequence ID" value="MCY3087867.1"/>
    <property type="molecule type" value="Genomic_DNA"/>
</dbReference>
<evidence type="ECO:0000313" key="13">
    <source>
        <dbReference type="EMBL" id="MCY3087867.1"/>
    </source>
</evidence>
<reference evidence="14" key="3">
    <citation type="submission" date="2024-02" db="EMBL/GenBank/DDBJ databases">
        <authorList>
            <person name="Choi B."/>
        </authorList>
    </citation>
    <scope>NUCLEOTIDE SEQUENCE</scope>
    <source>
        <strain evidence="14">UMB1016</strain>
    </source>
</reference>
<dbReference type="PRINTS" id="PR00469">
    <property type="entry name" value="PNDRDTASEII"/>
</dbReference>
<comment type="subunit">
    <text evidence="2 10">Homodimer.</text>
</comment>
<accession>A0A1E9PNV0</accession>
<dbReference type="SUPFAM" id="SSF51905">
    <property type="entry name" value="FAD/NAD(P)-binding domain"/>
    <property type="match status" value="1"/>
</dbReference>
<evidence type="ECO:0000256" key="8">
    <source>
        <dbReference type="ARBA" id="ARBA00023284"/>
    </source>
</evidence>
<dbReference type="InterPro" id="IPR036188">
    <property type="entry name" value="FAD/NAD-bd_sf"/>
</dbReference>
<keyword evidence="11" id="KW-0521">NADP</keyword>
<gene>
    <name evidence="13" type="primary">trxB</name>
    <name evidence="14" type="ORF">DBT44_0008760</name>
    <name evidence="13" type="ORF">ODY61_07085</name>
</gene>
<evidence type="ECO:0000256" key="6">
    <source>
        <dbReference type="ARBA" id="ARBA00023002"/>
    </source>
</evidence>
<keyword evidence="15" id="KW-1185">Reference proteome</keyword>
<evidence type="ECO:0000256" key="2">
    <source>
        <dbReference type="ARBA" id="ARBA00011738"/>
    </source>
</evidence>
<dbReference type="GO" id="GO:0005737">
    <property type="term" value="C:cytoplasm"/>
    <property type="evidence" value="ECO:0007669"/>
    <property type="project" value="InterPro"/>
</dbReference>
<keyword evidence="4 10" id="KW-0285">Flavoprotein</keyword>
<keyword evidence="5 10" id="KW-0274">FAD</keyword>
<evidence type="ECO:0000256" key="5">
    <source>
        <dbReference type="ARBA" id="ARBA00022827"/>
    </source>
</evidence>
<dbReference type="InterPro" id="IPR050097">
    <property type="entry name" value="Ferredoxin-NADP_redctase_2"/>
</dbReference>
<dbReference type="NCBIfam" id="TIGR01292">
    <property type="entry name" value="TRX_reduct"/>
    <property type="match status" value="1"/>
</dbReference>
<dbReference type="InterPro" id="IPR008255">
    <property type="entry name" value="Pyr_nucl-diS_OxRdtase_2_AS"/>
</dbReference>
<keyword evidence="8 10" id="KW-0676">Redox-active center</keyword>
<comment type="similarity">
    <text evidence="1 10">Belongs to the class-II pyridine nucleotide-disulfide oxidoreductase family.</text>
</comment>
<dbReference type="Proteomes" id="UP001069047">
    <property type="component" value="Unassembled WGS sequence"/>
</dbReference>
<evidence type="ECO:0000256" key="10">
    <source>
        <dbReference type="RuleBase" id="RU003880"/>
    </source>
</evidence>
<dbReference type="Proteomes" id="UP000250354">
    <property type="component" value="Chromosome"/>
</dbReference>
<dbReference type="PRINTS" id="PR00368">
    <property type="entry name" value="FADPNR"/>
</dbReference>
<dbReference type="PROSITE" id="PS00573">
    <property type="entry name" value="PYRIDINE_REDOX_2"/>
    <property type="match status" value="1"/>
</dbReference>
<sequence>MSEASKTYDVIVIGAGPAGLTAALYASRANLAVAVLERGVPGGELINTATVENYPGYKSIAGPDLANKMYESAMQFGAEYVFGNVKKVTPGKPYHLIETDNGDFKAKAIVIATGSVHRTLDVPGEEEYNGHGVSYCAVCDGAFYKGRDIKVVGGGDSAVEEGSYLTQFANTVDIIHRRDQLRAQKILQDRAFANDKISFTWDSVVKEIKGDGKQVTSILVENVKTHEVTEVPAGGVFIYVGLLPNSEPFSDLGITDEEGWILTDENMATAVPGIFACGDVRKKKLRQVSTAVGDAGSAGQEAYQYVEALRSEAE</sequence>
<protein>
    <recommendedName>
        <fullName evidence="3 10">Thioredoxin reductase</fullName>
        <ecNumber evidence="10">1.8.1.9</ecNumber>
    </recommendedName>
</protein>
<dbReference type="RefSeq" id="WP_070558711.1">
    <property type="nucleotide sequence ID" value="NZ_CAJHLJ010000004.1"/>
</dbReference>
<reference evidence="13" key="2">
    <citation type="submission" date="2022-09" db="EMBL/GenBank/DDBJ databases">
        <title>Aerococcus urinae taxonomy study.</title>
        <authorList>
            <person name="Christensen J."/>
            <person name="Senneby E."/>
        </authorList>
    </citation>
    <scope>NUCLEOTIDE SEQUENCE</scope>
    <source>
        <strain evidence="13">LUND-41-B12</strain>
    </source>
</reference>
<dbReference type="GeneID" id="86858285"/>
<evidence type="ECO:0000256" key="1">
    <source>
        <dbReference type="ARBA" id="ARBA00009333"/>
    </source>
</evidence>
<comment type="cofactor">
    <cofactor evidence="11">
        <name>FAD</name>
        <dbReference type="ChEBI" id="CHEBI:57692"/>
    </cofactor>
    <text evidence="11">Binds 1 FAD per subunit.</text>
</comment>
<evidence type="ECO:0000259" key="12">
    <source>
        <dbReference type="Pfam" id="PF07992"/>
    </source>
</evidence>
<feature type="domain" description="FAD/NAD(P)-binding" evidence="12">
    <location>
        <begin position="8"/>
        <end position="294"/>
    </location>
</feature>
<evidence type="ECO:0000256" key="11">
    <source>
        <dbReference type="RuleBase" id="RU003881"/>
    </source>
</evidence>
<dbReference type="InterPro" id="IPR023753">
    <property type="entry name" value="FAD/NAD-binding_dom"/>
</dbReference>
<dbReference type="AlphaFoldDB" id="A0A1E9PNV0"/>
<evidence type="ECO:0000256" key="7">
    <source>
        <dbReference type="ARBA" id="ARBA00023157"/>
    </source>
</evidence>
<organism evidence="13 16">
    <name type="scientific">Aerococcus mictus</name>
    <dbReference type="NCBI Taxonomy" id="2976810"/>
    <lineage>
        <taxon>Bacteria</taxon>
        <taxon>Bacillati</taxon>
        <taxon>Bacillota</taxon>
        <taxon>Bacilli</taxon>
        <taxon>Lactobacillales</taxon>
        <taxon>Aerococcaceae</taxon>
        <taxon>Aerococcus</taxon>
    </lineage>
</organism>
<comment type="catalytic activity">
    <reaction evidence="9 10">
        <text>[thioredoxin]-dithiol + NADP(+) = [thioredoxin]-disulfide + NADPH + H(+)</text>
        <dbReference type="Rhea" id="RHEA:20345"/>
        <dbReference type="Rhea" id="RHEA-COMP:10698"/>
        <dbReference type="Rhea" id="RHEA-COMP:10700"/>
        <dbReference type="ChEBI" id="CHEBI:15378"/>
        <dbReference type="ChEBI" id="CHEBI:29950"/>
        <dbReference type="ChEBI" id="CHEBI:50058"/>
        <dbReference type="ChEBI" id="CHEBI:57783"/>
        <dbReference type="ChEBI" id="CHEBI:58349"/>
        <dbReference type="EC" id="1.8.1.9"/>
    </reaction>
</comment>
<dbReference type="EC" id="1.8.1.9" evidence="10"/>
<evidence type="ECO:0000256" key="3">
    <source>
        <dbReference type="ARBA" id="ARBA00018719"/>
    </source>
</evidence>
<evidence type="ECO:0000313" key="14">
    <source>
        <dbReference type="EMBL" id="WWC54459.1"/>
    </source>
</evidence>
<evidence type="ECO:0000256" key="4">
    <source>
        <dbReference type="ARBA" id="ARBA00022630"/>
    </source>
</evidence>
<evidence type="ECO:0000256" key="9">
    <source>
        <dbReference type="ARBA" id="ARBA00048132"/>
    </source>
</evidence>
<keyword evidence="6 10" id="KW-0560">Oxidoreductase</keyword>
<keyword evidence="7" id="KW-1015">Disulfide bond</keyword>
<dbReference type="GO" id="GO:0019430">
    <property type="term" value="P:removal of superoxide radicals"/>
    <property type="evidence" value="ECO:0007669"/>
    <property type="project" value="UniProtKB-UniRule"/>
</dbReference>
<dbReference type="Gene3D" id="3.50.50.60">
    <property type="entry name" value="FAD/NAD(P)-binding domain"/>
    <property type="match status" value="2"/>
</dbReference>
<evidence type="ECO:0000313" key="16">
    <source>
        <dbReference type="Proteomes" id="UP001069047"/>
    </source>
</evidence>
<dbReference type="GO" id="GO:0004791">
    <property type="term" value="F:thioredoxin-disulfide reductase (NADPH) activity"/>
    <property type="evidence" value="ECO:0007669"/>
    <property type="project" value="UniProtKB-UniRule"/>
</dbReference>
<dbReference type="InterPro" id="IPR005982">
    <property type="entry name" value="Thioredox_Rdtase"/>
</dbReference>
<reference evidence="14 15" key="1">
    <citation type="journal article" date="2020" name="J. Bacteriol.">
        <title>Aerococcus urinae Isolated from Women with Lower Urinary Tract Symptoms: In Vitro Aggregation and Genome Analysis.</title>
        <authorList>
            <person name="Hilt E.E."/>
            <person name="Putonti C."/>
            <person name="Thomas-White K."/>
            <person name="Lewis A.L."/>
            <person name="Visick K.L."/>
            <person name="Gilbert N.M."/>
            <person name="Wolfe A.J."/>
        </authorList>
    </citation>
    <scope>NUCLEOTIDE SEQUENCE [LARGE SCALE GENOMIC DNA]</scope>
    <source>
        <strain evidence="14 15">UMB1016</strain>
    </source>
</reference>
<accession>A0A9Q4H4K9</accession>